<proteinExistence type="predicted"/>
<dbReference type="AlphaFoldDB" id="A0A8E0RPN1"/>
<evidence type="ECO:0000313" key="1">
    <source>
        <dbReference type="EMBL" id="KAA0184218.1"/>
    </source>
</evidence>
<dbReference type="InterPro" id="IPR012674">
    <property type="entry name" value="Calycin"/>
</dbReference>
<reference evidence="1" key="1">
    <citation type="submission" date="2019-05" db="EMBL/GenBank/DDBJ databases">
        <title>Annotation for the trematode Fasciolopsis buski.</title>
        <authorList>
            <person name="Choi Y.-J."/>
        </authorList>
    </citation>
    <scope>NUCLEOTIDE SEQUENCE</scope>
    <source>
        <strain evidence="1">HT</strain>
        <tissue evidence="1">Whole worm</tissue>
    </source>
</reference>
<dbReference type="EMBL" id="LUCM01011247">
    <property type="protein sequence ID" value="KAA0184218.1"/>
    <property type="molecule type" value="Genomic_DNA"/>
</dbReference>
<sequence>MNAFVGKWKLIAWENIDPILSVLSIPEEQKAALLSNVIFEIEFPEPNVIKIKSNLALLSNDVLLPINEDFEAVTQEGTRFGGFAERISDTKIMYTQRHPIFQVTATSEVVDDENTLIANFLGVRSTFKFRRI</sequence>
<dbReference type="SUPFAM" id="SSF50814">
    <property type="entry name" value="Lipocalins"/>
    <property type="match status" value="1"/>
</dbReference>
<keyword evidence="2" id="KW-1185">Reference proteome</keyword>
<dbReference type="GO" id="GO:0008289">
    <property type="term" value="F:lipid binding"/>
    <property type="evidence" value="ECO:0007669"/>
    <property type="project" value="UniProtKB-KW"/>
</dbReference>
<dbReference type="OrthoDB" id="6226803at2759"/>
<dbReference type="Gene3D" id="2.40.128.20">
    <property type="match status" value="1"/>
</dbReference>
<name>A0A8E0RPN1_9TREM</name>
<evidence type="ECO:0000313" key="2">
    <source>
        <dbReference type="Proteomes" id="UP000728185"/>
    </source>
</evidence>
<gene>
    <name evidence="1" type="ORF">FBUS_04512</name>
</gene>
<dbReference type="Proteomes" id="UP000728185">
    <property type="component" value="Unassembled WGS sequence"/>
</dbReference>
<comment type="caution">
    <text evidence="1">The sequence shown here is derived from an EMBL/GenBank/DDBJ whole genome shotgun (WGS) entry which is preliminary data.</text>
</comment>
<protein>
    <submittedName>
        <fullName evidence="1">Uncharacterized protein</fullName>
    </submittedName>
</protein>
<organism evidence="1 2">
    <name type="scientific">Fasciolopsis buskii</name>
    <dbReference type="NCBI Taxonomy" id="27845"/>
    <lineage>
        <taxon>Eukaryota</taxon>
        <taxon>Metazoa</taxon>
        <taxon>Spiralia</taxon>
        <taxon>Lophotrochozoa</taxon>
        <taxon>Platyhelminthes</taxon>
        <taxon>Trematoda</taxon>
        <taxon>Digenea</taxon>
        <taxon>Plagiorchiida</taxon>
        <taxon>Echinostomata</taxon>
        <taxon>Echinostomatoidea</taxon>
        <taxon>Fasciolidae</taxon>
        <taxon>Fasciolopsis</taxon>
    </lineage>
</organism>
<accession>A0A8E0RPN1</accession>